<dbReference type="PROSITE" id="PS51257">
    <property type="entry name" value="PROKAR_LIPOPROTEIN"/>
    <property type="match status" value="1"/>
</dbReference>
<sequence>MKKRMKMLCVFFLSLSIIFSGCMQKTVSLRLHLKKGDSYKLETDRTEKVVYNVAGEKTETEAKVKISYLCHVTNIDDNKNAEIKVTFDSINIKNTMDNGQTFTSNSPTMAKDTDKLSKIYSTLIGKSFKVKIGEYGKVKQIVGIDELVKTILDELNIKDENEMKEIKEDMKQNFGDEELTKRIERISSLYPEKEVKIDDTWKKKIEISDRFPVEAESEYKLKDTADGTSEIIVGGKIKSKENAEPIIINEIKITYEDINGEQKGTISVNEETGLIKRAEMENKYSGKVKYSSDDPNMGAQIYPISVEEKITINVLRQ</sequence>
<evidence type="ECO:0000313" key="3">
    <source>
        <dbReference type="Proteomes" id="UP000075374"/>
    </source>
</evidence>
<proteinExistence type="predicted"/>
<dbReference type="STRING" id="1121305.CLCOL_08750"/>
<dbReference type="PATRIC" id="fig|1121305.3.peg.890"/>
<dbReference type="EMBL" id="LTBB01000003">
    <property type="protein sequence ID" value="KYH29644.1"/>
    <property type="molecule type" value="Genomic_DNA"/>
</dbReference>
<organism evidence="2 3">
    <name type="scientific">Clostridium colicanis DSM 13634</name>
    <dbReference type="NCBI Taxonomy" id="1121305"/>
    <lineage>
        <taxon>Bacteria</taxon>
        <taxon>Bacillati</taxon>
        <taxon>Bacillota</taxon>
        <taxon>Clostridia</taxon>
        <taxon>Eubacteriales</taxon>
        <taxon>Clostridiaceae</taxon>
        <taxon>Clostridium</taxon>
    </lineage>
</organism>
<keyword evidence="1" id="KW-0732">Signal</keyword>
<dbReference type="Proteomes" id="UP000075374">
    <property type="component" value="Unassembled WGS sequence"/>
</dbReference>
<comment type="caution">
    <text evidence="2">The sequence shown here is derived from an EMBL/GenBank/DDBJ whole genome shotgun (WGS) entry which is preliminary data.</text>
</comment>
<dbReference type="InterPro" id="IPR046230">
    <property type="entry name" value="DUF6263"/>
</dbReference>
<gene>
    <name evidence="2" type="ORF">CLCOL_08750</name>
</gene>
<accession>A0A151APS3</accession>
<keyword evidence="3" id="KW-1185">Reference proteome</keyword>
<reference evidence="2 3" key="1">
    <citation type="submission" date="2016-02" db="EMBL/GenBank/DDBJ databases">
        <title>Genome sequence of Clostridium colicanis DSM 13634.</title>
        <authorList>
            <person name="Poehlein A."/>
            <person name="Daniel R."/>
        </authorList>
    </citation>
    <scope>NUCLEOTIDE SEQUENCE [LARGE SCALE GENOMIC DNA]</scope>
    <source>
        <strain evidence="2 3">DSM 13634</strain>
    </source>
</reference>
<dbReference type="RefSeq" id="WP_061857775.1">
    <property type="nucleotide sequence ID" value="NZ_LTBB01000003.1"/>
</dbReference>
<evidence type="ECO:0000313" key="2">
    <source>
        <dbReference type="EMBL" id="KYH29644.1"/>
    </source>
</evidence>
<name>A0A151APS3_9CLOT</name>
<protein>
    <recommendedName>
        <fullName evidence="4">Lipoprotein</fullName>
    </recommendedName>
</protein>
<dbReference type="AlphaFoldDB" id="A0A151APS3"/>
<evidence type="ECO:0000256" key="1">
    <source>
        <dbReference type="SAM" id="SignalP"/>
    </source>
</evidence>
<evidence type="ECO:0008006" key="4">
    <source>
        <dbReference type="Google" id="ProtNLM"/>
    </source>
</evidence>
<dbReference type="Pfam" id="PF19777">
    <property type="entry name" value="DUF6263"/>
    <property type="match status" value="1"/>
</dbReference>
<feature type="signal peptide" evidence="1">
    <location>
        <begin position="1"/>
        <end position="25"/>
    </location>
</feature>
<feature type="chain" id="PRO_5039492494" description="Lipoprotein" evidence="1">
    <location>
        <begin position="26"/>
        <end position="317"/>
    </location>
</feature>